<keyword evidence="2" id="KW-1185">Reference proteome</keyword>
<dbReference type="Gene3D" id="3.40.50.300">
    <property type="entry name" value="P-loop containing nucleotide triphosphate hydrolases"/>
    <property type="match status" value="1"/>
</dbReference>
<dbReference type="SUPFAM" id="SSF52540">
    <property type="entry name" value="P-loop containing nucleoside triphosphate hydrolases"/>
    <property type="match status" value="1"/>
</dbReference>
<protein>
    <recommendedName>
        <fullName evidence="3">Sulfotransferase</fullName>
    </recommendedName>
</protein>
<accession>A0A916J0A1</accession>
<dbReference type="Pfam" id="PF13469">
    <property type="entry name" value="Sulfotransfer_3"/>
    <property type="match status" value="1"/>
</dbReference>
<dbReference type="PANTHER" id="PTHR36451">
    <property type="entry name" value="PAPS-DEPENDENT SULFOTRANSFERASE STF3"/>
    <property type="match status" value="1"/>
</dbReference>
<dbReference type="RefSeq" id="WP_211950827.1">
    <property type="nucleotide sequence ID" value="NZ_CAJPUY010000035.1"/>
</dbReference>
<comment type="caution">
    <text evidence="1">The sequence shown here is derived from an EMBL/GenBank/DDBJ whole genome shotgun (WGS) entry which is preliminary data.</text>
</comment>
<gene>
    <name evidence="1" type="ORF">LMG31506_05995</name>
</gene>
<dbReference type="InterPro" id="IPR027417">
    <property type="entry name" value="P-loop_NTPase"/>
</dbReference>
<organism evidence="1 2">
    <name type="scientific">Cupriavidus yeoncheonensis</name>
    <dbReference type="NCBI Taxonomy" id="1462994"/>
    <lineage>
        <taxon>Bacteria</taxon>
        <taxon>Pseudomonadati</taxon>
        <taxon>Pseudomonadota</taxon>
        <taxon>Betaproteobacteria</taxon>
        <taxon>Burkholderiales</taxon>
        <taxon>Burkholderiaceae</taxon>
        <taxon>Cupriavidus</taxon>
    </lineage>
</organism>
<sequence>MNTIDCDDTAVLDVERLLAQASAQAGGLADFGPGNYREALEVLAGSLAREAGLSPQGEQMLQGKLQAQLVNRLVIQDYCRRHPEILQERVEDPLVIVGLPRTGTTLLQRMLATDARFCSAAWWETRYPAPLPGEGEGDASRRIALAREEVAQMIRFIPDILAIHPLDAMAADEEFMLMEHSFLCAMDSYANVPSYTAWLARQDRTEVYAYLKTMLQFLQWQKRQRGEAPAQRWVLKTPQHLHTLDILFKVFPGAQVVLTHRDPAQTIPSMASMAHTLWKLYADAPDAVTVGRQWSEQMRRGTEHAMAVRDSLPAARFLDVRFGDTVSDPFGVARAVYRFAGMPLTEAARAGMWAWMESNPRNQRAAHAYTPERFGLSQAQLERDFAGYRARHILNCN</sequence>
<evidence type="ECO:0008006" key="3">
    <source>
        <dbReference type="Google" id="ProtNLM"/>
    </source>
</evidence>
<dbReference type="AlphaFoldDB" id="A0A916J0A1"/>
<proteinExistence type="predicted"/>
<evidence type="ECO:0000313" key="1">
    <source>
        <dbReference type="EMBL" id="CAG2157381.1"/>
    </source>
</evidence>
<dbReference type="Proteomes" id="UP000672934">
    <property type="component" value="Unassembled WGS sequence"/>
</dbReference>
<dbReference type="PANTHER" id="PTHR36451:SF1">
    <property type="entry name" value="OMEGA-HYDROXY-BETA-DIHYDROMENAQUINONE-9 SULFOTRANSFERASE STF3"/>
    <property type="match status" value="1"/>
</dbReference>
<reference evidence="1" key="1">
    <citation type="submission" date="2021-03" db="EMBL/GenBank/DDBJ databases">
        <authorList>
            <person name="Peeters C."/>
        </authorList>
    </citation>
    <scope>NUCLEOTIDE SEQUENCE</scope>
    <source>
        <strain evidence="1">LMG 31506</strain>
    </source>
</reference>
<name>A0A916J0A1_9BURK</name>
<evidence type="ECO:0000313" key="2">
    <source>
        <dbReference type="Proteomes" id="UP000672934"/>
    </source>
</evidence>
<dbReference type="EMBL" id="CAJPUY010000035">
    <property type="protein sequence ID" value="CAG2157381.1"/>
    <property type="molecule type" value="Genomic_DNA"/>
</dbReference>
<dbReference type="InterPro" id="IPR052736">
    <property type="entry name" value="Stf3_sulfotransferase"/>
</dbReference>